<keyword evidence="3" id="KW-1185">Reference proteome</keyword>
<dbReference type="PANTHER" id="PTHR23150:SF19">
    <property type="entry name" value="FORMYLGLYCINE-GENERATING ENZYME"/>
    <property type="match status" value="1"/>
</dbReference>
<reference evidence="2 3" key="1">
    <citation type="submission" date="2019-02" db="EMBL/GenBank/DDBJ databases">
        <title>Pedobacter sp. RP-1-14 sp. nov., isolated from Arctic soil.</title>
        <authorList>
            <person name="Dahal R.H."/>
        </authorList>
    </citation>
    <scope>NUCLEOTIDE SEQUENCE [LARGE SCALE GENOMIC DNA]</scope>
    <source>
        <strain evidence="2 3">RP-1-14</strain>
    </source>
</reference>
<evidence type="ECO:0000313" key="3">
    <source>
        <dbReference type="Proteomes" id="UP000293347"/>
    </source>
</evidence>
<dbReference type="AlphaFoldDB" id="A0A4R0NEX8"/>
<dbReference type="EMBL" id="SJSL01000006">
    <property type="protein sequence ID" value="TCC98925.1"/>
    <property type="molecule type" value="Genomic_DNA"/>
</dbReference>
<dbReference type="SUPFAM" id="SSF56436">
    <property type="entry name" value="C-type lectin-like"/>
    <property type="match status" value="1"/>
</dbReference>
<dbReference type="InterPro" id="IPR042095">
    <property type="entry name" value="SUMF_sf"/>
</dbReference>
<dbReference type="PROSITE" id="PS51257">
    <property type="entry name" value="PROKAR_LIPOPROTEIN"/>
    <property type="match status" value="1"/>
</dbReference>
<dbReference type="PANTHER" id="PTHR23150">
    <property type="entry name" value="SULFATASE MODIFYING FACTOR 1, 2"/>
    <property type="match status" value="1"/>
</dbReference>
<dbReference type="Pfam" id="PF03781">
    <property type="entry name" value="FGE-sulfatase"/>
    <property type="match status" value="1"/>
</dbReference>
<evidence type="ECO:0000313" key="2">
    <source>
        <dbReference type="EMBL" id="TCC98925.1"/>
    </source>
</evidence>
<dbReference type="OrthoDB" id="9773278at2"/>
<protein>
    <submittedName>
        <fullName evidence="2">Formylglycine-generating enzyme family protein</fullName>
    </submittedName>
</protein>
<organism evidence="2 3">
    <name type="scientific">Pedobacter psychroterrae</name>
    <dbReference type="NCBI Taxonomy" id="2530453"/>
    <lineage>
        <taxon>Bacteria</taxon>
        <taxon>Pseudomonadati</taxon>
        <taxon>Bacteroidota</taxon>
        <taxon>Sphingobacteriia</taxon>
        <taxon>Sphingobacteriales</taxon>
        <taxon>Sphingobacteriaceae</taxon>
        <taxon>Pedobacter</taxon>
    </lineage>
</organism>
<dbReference type="Proteomes" id="UP000293347">
    <property type="component" value="Unassembled WGS sequence"/>
</dbReference>
<evidence type="ECO:0000259" key="1">
    <source>
        <dbReference type="Pfam" id="PF03781"/>
    </source>
</evidence>
<accession>A0A4R0NEX8</accession>
<dbReference type="InterPro" id="IPR051043">
    <property type="entry name" value="Sulfatase_Mod_Factor_Kinase"/>
</dbReference>
<comment type="caution">
    <text evidence="2">The sequence shown here is derived from an EMBL/GenBank/DDBJ whole genome shotgun (WGS) entry which is preliminary data.</text>
</comment>
<dbReference type="RefSeq" id="WP_131597356.1">
    <property type="nucleotide sequence ID" value="NZ_SJSL01000006.1"/>
</dbReference>
<feature type="domain" description="Sulfatase-modifying factor enzyme-like" evidence="1">
    <location>
        <begin position="72"/>
        <end position="327"/>
    </location>
</feature>
<sequence length="330" mass="36892">MRSIRILFFAVPFMIACNSTEKDSSTLNQTAADSFASCSDGLPKRYGVGLDSLRIARGKASHEGMVQIPKGKSTSEFWIDVHEVTNAQFRKFVQATGYITTAEKAPDWEELKEQMPPGTPKPHDSLLVAASLVFHSPRQVNGLSDPGQWWRWTKGASWKHPQGPKSDIDKKDDYPVVQVSWDDCTAYAKWAGKRLPTEAEWEFASRGGLADKPFPWGDEPIESGKPKANTWQGNFPLRNTNWDGFYGLAAVKQFKPNGYGLYDMAGNVWEWCRDWYTTGLQGSAPSEKVIRGGSFMCNDSYCQGYKVTARMKSSRDTGLENTGFRCVSPN</sequence>
<dbReference type="InterPro" id="IPR005532">
    <property type="entry name" value="SUMF_dom"/>
</dbReference>
<gene>
    <name evidence="2" type="ORF">EZ437_17440</name>
</gene>
<dbReference type="InterPro" id="IPR016187">
    <property type="entry name" value="CTDL_fold"/>
</dbReference>
<proteinExistence type="predicted"/>
<name>A0A4R0NEX8_9SPHI</name>
<dbReference type="Gene3D" id="3.90.1580.10">
    <property type="entry name" value="paralog of FGE (formylglycine-generating enzyme)"/>
    <property type="match status" value="1"/>
</dbReference>
<dbReference type="GO" id="GO:0120147">
    <property type="term" value="F:formylglycine-generating oxidase activity"/>
    <property type="evidence" value="ECO:0007669"/>
    <property type="project" value="TreeGrafter"/>
</dbReference>